<name>A0ABW3H2Y1_9SPHN</name>
<evidence type="ECO:0000313" key="2">
    <source>
        <dbReference type="EMBL" id="MFD0945507.1"/>
    </source>
</evidence>
<keyword evidence="3" id="KW-1185">Reference proteome</keyword>
<evidence type="ECO:0000256" key="1">
    <source>
        <dbReference type="SAM" id="MobiDB-lite"/>
    </source>
</evidence>
<accession>A0ABW3H2Y1</accession>
<proteinExistence type="predicted"/>
<feature type="region of interest" description="Disordered" evidence="1">
    <location>
        <begin position="27"/>
        <end position="59"/>
    </location>
</feature>
<reference evidence="3" key="1">
    <citation type="journal article" date="2019" name="Int. J. Syst. Evol. Microbiol.">
        <title>The Global Catalogue of Microorganisms (GCM) 10K type strain sequencing project: providing services to taxonomists for standard genome sequencing and annotation.</title>
        <authorList>
            <consortium name="The Broad Institute Genomics Platform"/>
            <consortium name="The Broad Institute Genome Sequencing Center for Infectious Disease"/>
            <person name="Wu L."/>
            <person name="Ma J."/>
        </authorList>
    </citation>
    <scope>NUCLEOTIDE SEQUENCE [LARGE SCALE GENOMIC DNA]</scope>
    <source>
        <strain evidence="3">CCUG 62982</strain>
    </source>
</reference>
<comment type="caution">
    <text evidence="2">The sequence shown here is derived from an EMBL/GenBank/DDBJ whole genome shotgun (WGS) entry which is preliminary data.</text>
</comment>
<protein>
    <submittedName>
        <fullName evidence="2">Uncharacterized protein</fullName>
    </submittedName>
</protein>
<dbReference type="EMBL" id="JBHTJG010000001">
    <property type="protein sequence ID" value="MFD0945507.1"/>
    <property type="molecule type" value="Genomic_DNA"/>
</dbReference>
<organism evidence="2 3">
    <name type="scientific">Sphingomonas canadensis</name>
    <dbReference type="NCBI Taxonomy" id="1219257"/>
    <lineage>
        <taxon>Bacteria</taxon>
        <taxon>Pseudomonadati</taxon>
        <taxon>Pseudomonadota</taxon>
        <taxon>Alphaproteobacteria</taxon>
        <taxon>Sphingomonadales</taxon>
        <taxon>Sphingomonadaceae</taxon>
        <taxon>Sphingomonas</taxon>
    </lineage>
</organism>
<dbReference type="Proteomes" id="UP001596977">
    <property type="component" value="Unassembled WGS sequence"/>
</dbReference>
<sequence length="59" mass="6278">MLGKRWQGTAGMLAFAVMATVTLVEGTRPPRLPKPEIKAPALLADRDAAGAGGTRFRTR</sequence>
<evidence type="ECO:0000313" key="3">
    <source>
        <dbReference type="Proteomes" id="UP001596977"/>
    </source>
</evidence>
<gene>
    <name evidence="2" type="ORF">ACFQ1E_04050</name>
</gene>
<dbReference type="RefSeq" id="WP_264942254.1">
    <property type="nucleotide sequence ID" value="NZ_JAPDRA010000001.1"/>
</dbReference>